<reference evidence="3" key="1">
    <citation type="submission" date="2009-09" db="EMBL/GenBank/DDBJ databases">
        <title>The complete genome of Kribbella flavida DSM 17836.</title>
        <authorList>
            <consortium name="US DOE Joint Genome Institute (JGI-PGF)"/>
            <person name="Lucas S."/>
            <person name="Copeland A."/>
            <person name="Lapidus A."/>
            <person name="Glavina del Rio T."/>
            <person name="Dalin E."/>
            <person name="Tice H."/>
            <person name="Bruce D."/>
            <person name="Goodwin L."/>
            <person name="Pitluck S."/>
            <person name="Kyrpides N."/>
            <person name="Mavromatis K."/>
            <person name="Ivanova N."/>
            <person name="Saunders E."/>
            <person name="Brettin T."/>
            <person name="Detter J.C."/>
            <person name="Han C."/>
            <person name="Larimer F."/>
            <person name="Land M."/>
            <person name="Hauser L."/>
            <person name="Markowitz V."/>
            <person name="Cheng J.-F."/>
            <person name="Hugenholtz P."/>
            <person name="Woyke T."/>
            <person name="Wu D."/>
            <person name="Pukall R."/>
            <person name="Klenk H.-P."/>
            <person name="Eisen J.A."/>
        </authorList>
    </citation>
    <scope>NUCLEOTIDE SEQUENCE [LARGE SCALE GENOMIC DNA]</scope>
    <source>
        <strain evidence="3">DSM 17836 / JCM 10339 / NBRC 14399</strain>
    </source>
</reference>
<dbReference type="SUPFAM" id="SSF52799">
    <property type="entry name" value="(Phosphotyrosine protein) phosphatases II"/>
    <property type="match status" value="1"/>
</dbReference>
<dbReference type="GO" id="GO:0004721">
    <property type="term" value="F:phosphoprotein phosphatase activity"/>
    <property type="evidence" value="ECO:0007669"/>
    <property type="project" value="InterPro"/>
</dbReference>
<reference evidence="2 3" key="2">
    <citation type="journal article" date="2010" name="Stand. Genomic Sci.">
        <title>Complete genome sequence of Kribbella flavida type strain (IFO 14399).</title>
        <authorList>
            <person name="Pukall R."/>
            <person name="Lapidus A."/>
            <person name="Glavina Del Rio T."/>
            <person name="Copeland A."/>
            <person name="Tice H."/>
            <person name="Cheng J.-F."/>
            <person name="Lucas S."/>
            <person name="Chen F."/>
            <person name="Nolan M."/>
            <person name="LaButti K."/>
            <person name="Pati A."/>
            <person name="Ivanova N."/>
            <person name="Mavrommatis K."/>
            <person name="Mikhailova N."/>
            <person name="Pitluck S."/>
            <person name="Bruce D."/>
            <person name="Goodwin L."/>
            <person name="Land M."/>
            <person name="Hauser L."/>
            <person name="Chang Y.-J."/>
            <person name="Jeffries C.D."/>
            <person name="Chen A."/>
            <person name="Palaniappan K."/>
            <person name="Chain P."/>
            <person name="Rohde M."/>
            <person name="Goeker M."/>
            <person name="Bristow J."/>
            <person name="Eisen J.A."/>
            <person name="Markowitz V."/>
            <person name="Hugenholtz P."/>
            <person name="Kyrpides N.C."/>
            <person name="Klenk H.-P."/>
            <person name="Brettin T."/>
        </authorList>
    </citation>
    <scope>NUCLEOTIDE SEQUENCE [LARGE SCALE GENOMIC DNA]</scope>
    <source>
        <strain evidence="3">DSM 17836 / JCM 10339 / NBRC 14399</strain>
    </source>
</reference>
<proteinExistence type="predicted"/>
<evidence type="ECO:0000259" key="1">
    <source>
        <dbReference type="PROSITE" id="PS50056"/>
    </source>
</evidence>
<dbReference type="Pfam" id="PF13350">
    <property type="entry name" value="Y_phosphatase3"/>
    <property type="match status" value="1"/>
</dbReference>
<dbReference type="InterPro" id="IPR000387">
    <property type="entry name" value="Tyr_Pase_dom"/>
</dbReference>
<dbReference type="KEGG" id="kfl:Kfla_1569"/>
<dbReference type="HOGENOM" id="CLU_057546_3_2_11"/>
<dbReference type="InterPro" id="IPR016130">
    <property type="entry name" value="Tyr_Pase_AS"/>
</dbReference>
<feature type="domain" description="Tyrosine specific protein phosphatases" evidence="1">
    <location>
        <begin position="119"/>
        <end position="162"/>
    </location>
</feature>
<dbReference type="InterPro" id="IPR026893">
    <property type="entry name" value="Tyr/Ser_Pase_IphP-type"/>
</dbReference>
<keyword evidence="3" id="KW-1185">Reference proteome</keyword>
<dbReference type="OrthoDB" id="1188001at2"/>
<dbReference type="EMBL" id="CP001736">
    <property type="protein sequence ID" value="ADB30666.1"/>
    <property type="molecule type" value="Genomic_DNA"/>
</dbReference>
<accession>D2PLN7</accession>
<dbReference type="PROSITE" id="PS00383">
    <property type="entry name" value="TYR_PHOSPHATASE_1"/>
    <property type="match status" value="1"/>
</dbReference>
<dbReference type="Gene3D" id="3.90.190.10">
    <property type="entry name" value="Protein tyrosine phosphatase superfamily"/>
    <property type="match status" value="1"/>
</dbReference>
<dbReference type="PROSITE" id="PS50056">
    <property type="entry name" value="TYR_PHOSPHATASE_2"/>
    <property type="match status" value="1"/>
</dbReference>
<dbReference type="eggNOG" id="COG2365">
    <property type="taxonomic scope" value="Bacteria"/>
</dbReference>
<organism evidence="2 3">
    <name type="scientific">Kribbella flavida (strain DSM 17836 / JCM 10339 / NBRC 14399)</name>
    <dbReference type="NCBI Taxonomy" id="479435"/>
    <lineage>
        <taxon>Bacteria</taxon>
        <taxon>Bacillati</taxon>
        <taxon>Actinomycetota</taxon>
        <taxon>Actinomycetes</taxon>
        <taxon>Propionibacteriales</taxon>
        <taxon>Kribbellaceae</taxon>
        <taxon>Kribbella</taxon>
    </lineage>
</organism>
<dbReference type="RefSeq" id="WP_012919222.1">
    <property type="nucleotide sequence ID" value="NC_013729.1"/>
</dbReference>
<sequence>MRPDPATRRLDWPGCRNARDLGGLPTADGGAIRTGALIRADSLQHLTPDATETVRQSGVSRILDLRSHGEVTGFPTPFTGDSLGLHLSLQDPADPPSTATTIVESCTEMLDRHPELVAAALLAIVEAPPGAVVVHCVGGKDRTGVIVALALAVAGVPEDEIVADYFLTQENLAPLLAEQLAAEPDTSQHAWLVEFRDTRAESMTAILRHLDTTYGGPVAYLRHAGLTEEQLAALRARLTA</sequence>
<gene>
    <name evidence="2" type="ordered locus">Kfla_1569</name>
</gene>
<evidence type="ECO:0000313" key="3">
    <source>
        <dbReference type="Proteomes" id="UP000007967"/>
    </source>
</evidence>
<dbReference type="STRING" id="479435.Kfla_1569"/>
<dbReference type="InterPro" id="IPR029021">
    <property type="entry name" value="Prot-tyrosine_phosphatase-like"/>
</dbReference>
<name>D2PLN7_KRIFD</name>
<evidence type="ECO:0000313" key="2">
    <source>
        <dbReference type="EMBL" id="ADB30666.1"/>
    </source>
</evidence>
<dbReference type="Proteomes" id="UP000007967">
    <property type="component" value="Chromosome"/>
</dbReference>
<protein>
    <submittedName>
        <fullName evidence="2">Protein tyrosine/serine phosphatase</fullName>
    </submittedName>
</protein>
<dbReference type="AlphaFoldDB" id="D2PLN7"/>